<dbReference type="EMBL" id="JAVIZX010000001">
    <property type="protein sequence ID" value="MDR6215215.1"/>
    <property type="molecule type" value="Genomic_DNA"/>
</dbReference>
<sequence length="412" mass="44777">MRHPPSLFDARPNPVSTVIAESVGLVGIDRMLHTVRKHLGMDVAFISRFRAQDRLFDHADADNPASPVQRGGSLSLQEGYCLKVVRGELPQCIPDTSALPAAQAIPATAAIPIGAHLSVPIVLSTGVVHGTLCCFRHQPDPSLGERDMQLMRAFADVIADRIDEQHAAQRVQRETVARIRHAMDSGAPRIVYQPIYALRPQRLEGFECLSTFDLEPRRPPNVWFDAAAGAGLGTELELHALHKALEMLPAFAPHLSLSINCSPAAVLDGSLARTLEFADLSRIVVEITEHATVDNYTTLAATLQPLRDRGARLAIDDAGAGYASMRHILNLQPDVIKLDMSITRGIDADPSRRALARGLILFAHDIGSGITAEGVETEDEARTLGDLGVDHLQGYLLGRPMPFDDARRCAMH</sequence>
<comment type="caution">
    <text evidence="2">The sequence shown here is derived from an EMBL/GenBank/DDBJ whole genome shotgun (WGS) entry which is preliminary data.</text>
</comment>
<evidence type="ECO:0000313" key="2">
    <source>
        <dbReference type="EMBL" id="MDR6215215.1"/>
    </source>
</evidence>
<dbReference type="SMART" id="SM00065">
    <property type="entry name" value="GAF"/>
    <property type="match status" value="1"/>
</dbReference>
<dbReference type="InterPro" id="IPR035919">
    <property type="entry name" value="EAL_sf"/>
</dbReference>
<protein>
    <submittedName>
        <fullName evidence="2">EAL domain-containing protein (Putative c-di-GMP-specific phosphodiesterase class I)</fullName>
    </submittedName>
</protein>
<dbReference type="RefSeq" id="WP_309829648.1">
    <property type="nucleotide sequence ID" value="NZ_JAVIZX010000001.1"/>
</dbReference>
<dbReference type="Pfam" id="PF13185">
    <property type="entry name" value="GAF_2"/>
    <property type="match status" value="1"/>
</dbReference>
<accession>A0ABU1IDB4</accession>
<reference evidence="2 3" key="1">
    <citation type="submission" date="2023-08" db="EMBL/GenBank/DDBJ databases">
        <title>Functional and genomic diversity of the sorghum phyllosphere microbiome.</title>
        <authorList>
            <person name="Shade A."/>
        </authorList>
    </citation>
    <scope>NUCLEOTIDE SEQUENCE [LARGE SCALE GENOMIC DNA]</scope>
    <source>
        <strain evidence="2 3">SORGH_AS_0335</strain>
    </source>
</reference>
<proteinExistence type="predicted"/>
<dbReference type="PROSITE" id="PS50883">
    <property type="entry name" value="EAL"/>
    <property type="match status" value="1"/>
</dbReference>
<dbReference type="SMART" id="SM00052">
    <property type="entry name" value="EAL"/>
    <property type="match status" value="1"/>
</dbReference>
<gene>
    <name evidence="2" type="ORF">QE399_002904</name>
</gene>
<feature type="domain" description="EAL" evidence="1">
    <location>
        <begin position="172"/>
        <end position="412"/>
    </location>
</feature>
<organism evidence="2 3">
    <name type="scientific">Paracidovorax wautersii</name>
    <dbReference type="NCBI Taxonomy" id="1177982"/>
    <lineage>
        <taxon>Bacteria</taxon>
        <taxon>Pseudomonadati</taxon>
        <taxon>Pseudomonadota</taxon>
        <taxon>Betaproteobacteria</taxon>
        <taxon>Burkholderiales</taxon>
        <taxon>Comamonadaceae</taxon>
        <taxon>Paracidovorax</taxon>
    </lineage>
</organism>
<dbReference type="Pfam" id="PF00563">
    <property type="entry name" value="EAL"/>
    <property type="match status" value="1"/>
</dbReference>
<dbReference type="Gene3D" id="3.20.20.450">
    <property type="entry name" value="EAL domain"/>
    <property type="match status" value="1"/>
</dbReference>
<dbReference type="CDD" id="cd01948">
    <property type="entry name" value="EAL"/>
    <property type="match status" value="1"/>
</dbReference>
<dbReference type="PANTHER" id="PTHR33121:SF76">
    <property type="entry name" value="SIGNALING PROTEIN"/>
    <property type="match status" value="1"/>
</dbReference>
<dbReference type="Proteomes" id="UP001267710">
    <property type="component" value="Unassembled WGS sequence"/>
</dbReference>
<evidence type="ECO:0000259" key="1">
    <source>
        <dbReference type="PROSITE" id="PS50883"/>
    </source>
</evidence>
<evidence type="ECO:0000313" key="3">
    <source>
        <dbReference type="Proteomes" id="UP001267710"/>
    </source>
</evidence>
<keyword evidence="3" id="KW-1185">Reference proteome</keyword>
<dbReference type="InterPro" id="IPR003018">
    <property type="entry name" value="GAF"/>
</dbReference>
<dbReference type="InterPro" id="IPR050706">
    <property type="entry name" value="Cyclic-di-GMP_PDE-like"/>
</dbReference>
<dbReference type="SUPFAM" id="SSF55781">
    <property type="entry name" value="GAF domain-like"/>
    <property type="match status" value="1"/>
</dbReference>
<dbReference type="InterPro" id="IPR029016">
    <property type="entry name" value="GAF-like_dom_sf"/>
</dbReference>
<name>A0ABU1IDB4_9BURK</name>
<dbReference type="PANTHER" id="PTHR33121">
    <property type="entry name" value="CYCLIC DI-GMP PHOSPHODIESTERASE PDEF"/>
    <property type="match status" value="1"/>
</dbReference>
<dbReference type="InterPro" id="IPR001633">
    <property type="entry name" value="EAL_dom"/>
</dbReference>
<dbReference type="SUPFAM" id="SSF141868">
    <property type="entry name" value="EAL domain-like"/>
    <property type="match status" value="1"/>
</dbReference>
<dbReference type="Gene3D" id="3.30.450.40">
    <property type="match status" value="1"/>
</dbReference>